<dbReference type="OrthoDB" id="4315724at2"/>
<dbReference type="InterPro" id="IPR045961">
    <property type="entry name" value="DUF6381"/>
</dbReference>
<dbReference type="AlphaFoldDB" id="A0A387HS54"/>
<keyword evidence="3" id="KW-1185">Reference proteome</keyword>
<protein>
    <submittedName>
        <fullName evidence="2">Uncharacterized protein</fullName>
    </submittedName>
</protein>
<evidence type="ECO:0000256" key="1">
    <source>
        <dbReference type="SAM" id="MobiDB-lite"/>
    </source>
</evidence>
<organism evidence="2 3">
    <name type="scientific">Streptomyces hundungensis</name>
    <dbReference type="NCBI Taxonomy" id="1077946"/>
    <lineage>
        <taxon>Bacteria</taxon>
        <taxon>Bacillati</taxon>
        <taxon>Actinomycetota</taxon>
        <taxon>Actinomycetes</taxon>
        <taxon>Kitasatosporales</taxon>
        <taxon>Streptomycetaceae</taxon>
        <taxon>Streptomyces</taxon>
    </lineage>
</organism>
<feature type="compositionally biased region" description="Basic and acidic residues" evidence="1">
    <location>
        <begin position="40"/>
        <end position="50"/>
    </location>
</feature>
<feature type="region of interest" description="Disordered" evidence="1">
    <location>
        <begin position="40"/>
        <end position="60"/>
    </location>
</feature>
<evidence type="ECO:0000313" key="3">
    <source>
        <dbReference type="Proteomes" id="UP000271554"/>
    </source>
</evidence>
<dbReference type="EMBL" id="CP032698">
    <property type="protein sequence ID" value="AYG84838.1"/>
    <property type="molecule type" value="Genomic_DNA"/>
</dbReference>
<dbReference type="RefSeq" id="WP_120726482.1">
    <property type="nucleotide sequence ID" value="NZ_CP032698.1"/>
</dbReference>
<dbReference type="Pfam" id="PF19908">
    <property type="entry name" value="DUF6381"/>
    <property type="match status" value="1"/>
</dbReference>
<name>A0A387HS54_9ACTN</name>
<dbReference type="Proteomes" id="UP000271554">
    <property type="component" value="Chromosome"/>
</dbReference>
<accession>A0A387HS54</accession>
<dbReference type="KEGG" id="shun:DWB77_07053"/>
<proteinExistence type="predicted"/>
<gene>
    <name evidence="2" type="ORF">DWB77_07053</name>
</gene>
<evidence type="ECO:0000313" key="2">
    <source>
        <dbReference type="EMBL" id="AYG84838.1"/>
    </source>
</evidence>
<reference evidence="2 3" key="1">
    <citation type="submission" date="2018-10" db="EMBL/GenBank/DDBJ databases">
        <title>Relationship between Morphology and Antimicrobial Activity in Streptomyces.</title>
        <authorList>
            <person name="Kang H.J."/>
            <person name="Kim S.B."/>
        </authorList>
    </citation>
    <scope>NUCLEOTIDE SEQUENCE [LARGE SCALE GENOMIC DNA]</scope>
    <source>
        <strain evidence="2 3">BH38</strain>
    </source>
</reference>
<sequence>MNTTSHFGRSVQHFRAQIRELGKAAERARDPELRRRLQDKARRLQERCEQEAEPALPSAG</sequence>